<dbReference type="RefSeq" id="WP_316702487.1">
    <property type="nucleotide sequence ID" value="NZ_CP136336.1"/>
</dbReference>
<evidence type="ECO:0000313" key="4">
    <source>
        <dbReference type="EMBL" id="WOB09538.1"/>
    </source>
</evidence>
<dbReference type="Pfam" id="PF23892">
    <property type="entry name" value="Ig_CycH"/>
    <property type="match status" value="1"/>
</dbReference>
<sequence length="267" mass="27800">MNEEVQSLRKRLQDLHEQHIAGFANDQQYAEARALLERKLVDAVMRSPDPDEEWPETVMMGDMRPDAALLPPLPMPAAPQKSDALRWVVGAGVAAVAAALLTYGWAVSSRSSATPARATSASDEAPVLHGTAGASAPAALVDAAAPVGQSISGTVDLSPSVAQQARPTDTVFIFARAVEGPPMPLAVIRKQVKDLPLQFKLDDSMAMWPDARVSAFPRVVVTARVSKSGEGQPRPGDLEGHSPPVAAGATGLQIAISNVVGAGAAGP</sequence>
<keyword evidence="2" id="KW-0812">Transmembrane</keyword>
<reference evidence="4 5" key="1">
    <citation type="submission" date="2023-10" db="EMBL/GenBank/DDBJ databases">
        <title>Bacteria for the degradation of biodegradable plastic PBAT(Polybutylene adipate terephthalate).</title>
        <authorList>
            <person name="Weon H.-Y."/>
            <person name="Yeon J."/>
        </authorList>
    </citation>
    <scope>NUCLEOTIDE SEQUENCE [LARGE SCALE GENOMIC DNA]</scope>
    <source>
        <strain evidence="4 5">SBD 7-3</strain>
    </source>
</reference>
<proteinExistence type="predicted"/>
<accession>A0ABZ0D391</accession>
<dbReference type="InterPro" id="IPR056412">
    <property type="entry name" value="Ig_CycH"/>
</dbReference>
<keyword evidence="5" id="KW-1185">Reference proteome</keyword>
<evidence type="ECO:0000313" key="5">
    <source>
        <dbReference type="Proteomes" id="UP001303946"/>
    </source>
</evidence>
<organism evidence="4 5">
    <name type="scientific">Piscinibacter gummiphilus</name>
    <dbReference type="NCBI Taxonomy" id="946333"/>
    <lineage>
        <taxon>Bacteria</taxon>
        <taxon>Pseudomonadati</taxon>
        <taxon>Pseudomonadota</taxon>
        <taxon>Betaproteobacteria</taxon>
        <taxon>Burkholderiales</taxon>
        <taxon>Sphaerotilaceae</taxon>
        <taxon>Piscinibacter</taxon>
    </lineage>
</organism>
<feature type="transmembrane region" description="Helical" evidence="2">
    <location>
        <begin position="84"/>
        <end position="106"/>
    </location>
</feature>
<feature type="region of interest" description="Disordered" evidence="1">
    <location>
        <begin position="226"/>
        <end position="245"/>
    </location>
</feature>
<feature type="domain" description="Cytochrome c-type biogenesis protein H Ig-like" evidence="3">
    <location>
        <begin position="152"/>
        <end position="253"/>
    </location>
</feature>
<keyword evidence="2" id="KW-0472">Membrane</keyword>
<evidence type="ECO:0000256" key="1">
    <source>
        <dbReference type="SAM" id="MobiDB-lite"/>
    </source>
</evidence>
<protein>
    <recommendedName>
        <fullName evidence="3">Cytochrome c-type biogenesis protein H Ig-like domain-containing protein</fullName>
    </recommendedName>
</protein>
<evidence type="ECO:0000256" key="2">
    <source>
        <dbReference type="SAM" id="Phobius"/>
    </source>
</evidence>
<dbReference type="Proteomes" id="UP001303946">
    <property type="component" value="Chromosome"/>
</dbReference>
<evidence type="ECO:0000259" key="3">
    <source>
        <dbReference type="Pfam" id="PF23892"/>
    </source>
</evidence>
<keyword evidence="2" id="KW-1133">Transmembrane helix</keyword>
<dbReference type="EMBL" id="CP136336">
    <property type="protein sequence ID" value="WOB09538.1"/>
    <property type="molecule type" value="Genomic_DNA"/>
</dbReference>
<gene>
    <name evidence="4" type="ORF">RXV79_05615</name>
</gene>
<name>A0ABZ0D391_9BURK</name>